<feature type="compositionally biased region" description="Basic and acidic residues" evidence="7">
    <location>
        <begin position="536"/>
        <end position="548"/>
    </location>
</feature>
<dbReference type="Proteomes" id="UP001392437">
    <property type="component" value="Unassembled WGS sequence"/>
</dbReference>
<evidence type="ECO:0000313" key="10">
    <source>
        <dbReference type="EMBL" id="KAK8101450.1"/>
    </source>
</evidence>
<evidence type="ECO:0000256" key="7">
    <source>
        <dbReference type="SAM" id="MobiDB-lite"/>
    </source>
</evidence>
<dbReference type="SUPFAM" id="SSF53474">
    <property type="entry name" value="alpha/beta-Hydrolases"/>
    <property type="match status" value="1"/>
</dbReference>
<dbReference type="Pfam" id="PF01544">
    <property type="entry name" value="CorA"/>
    <property type="match status" value="1"/>
</dbReference>
<dbReference type="InterPro" id="IPR029058">
    <property type="entry name" value="AB_hydrolase_fold"/>
</dbReference>
<protein>
    <recommendedName>
        <fullName evidence="9">DUF676 domain-containing protein</fullName>
    </recommendedName>
</protein>
<feature type="region of interest" description="Disordered" evidence="7">
    <location>
        <begin position="1"/>
        <end position="26"/>
    </location>
</feature>
<feature type="compositionally biased region" description="Basic and acidic residues" evidence="7">
    <location>
        <begin position="987"/>
        <end position="1011"/>
    </location>
</feature>
<dbReference type="InterPro" id="IPR007751">
    <property type="entry name" value="DUF676_lipase-like"/>
</dbReference>
<dbReference type="Gene3D" id="3.40.50.1820">
    <property type="entry name" value="alpha/beta hydrolase"/>
    <property type="match status" value="1"/>
</dbReference>
<dbReference type="GO" id="GO:0016020">
    <property type="term" value="C:membrane"/>
    <property type="evidence" value="ECO:0007669"/>
    <property type="project" value="UniProtKB-SubCell"/>
</dbReference>
<feature type="region of interest" description="Disordered" evidence="7">
    <location>
        <begin position="976"/>
        <end position="1011"/>
    </location>
</feature>
<accession>A0AAW0QFM9</accession>
<gene>
    <name evidence="10" type="ORF">PG999_011824</name>
</gene>
<feature type="region of interest" description="Disordered" evidence="7">
    <location>
        <begin position="488"/>
        <end position="579"/>
    </location>
</feature>
<keyword evidence="6" id="KW-0175">Coiled coil</keyword>
<evidence type="ECO:0000256" key="3">
    <source>
        <dbReference type="ARBA" id="ARBA00022692"/>
    </source>
</evidence>
<dbReference type="InterPro" id="IPR050829">
    <property type="entry name" value="CorA_MIT"/>
</dbReference>
<dbReference type="Pfam" id="PF05057">
    <property type="entry name" value="DUF676"/>
    <property type="match status" value="1"/>
</dbReference>
<feature type="domain" description="DUF676" evidence="9">
    <location>
        <begin position="164"/>
        <end position="234"/>
    </location>
</feature>
<comment type="similarity">
    <text evidence="2">Belongs to the putative lipase ROG1 family.</text>
</comment>
<dbReference type="PANTHER" id="PTHR47685">
    <property type="entry name" value="MAGNESIUM TRANSPORT PROTEIN CORA"/>
    <property type="match status" value="1"/>
</dbReference>
<keyword evidence="5 8" id="KW-0472">Membrane</keyword>
<dbReference type="GO" id="GO:0046873">
    <property type="term" value="F:metal ion transmembrane transporter activity"/>
    <property type="evidence" value="ECO:0007669"/>
    <property type="project" value="InterPro"/>
</dbReference>
<feature type="compositionally biased region" description="Low complexity" evidence="7">
    <location>
        <begin position="691"/>
        <end position="704"/>
    </location>
</feature>
<keyword evidence="4 8" id="KW-1133">Transmembrane helix</keyword>
<evidence type="ECO:0000256" key="1">
    <source>
        <dbReference type="ARBA" id="ARBA00004141"/>
    </source>
</evidence>
<evidence type="ECO:0000256" key="2">
    <source>
        <dbReference type="ARBA" id="ARBA00007920"/>
    </source>
</evidence>
<dbReference type="PANTHER" id="PTHR47685:SF1">
    <property type="entry name" value="MAGNESIUM TRANSPORT PROTEIN CORA"/>
    <property type="match status" value="1"/>
</dbReference>
<organism evidence="10 11">
    <name type="scientific">Apiospora kogelbergensis</name>
    <dbReference type="NCBI Taxonomy" id="1337665"/>
    <lineage>
        <taxon>Eukaryota</taxon>
        <taxon>Fungi</taxon>
        <taxon>Dikarya</taxon>
        <taxon>Ascomycota</taxon>
        <taxon>Pezizomycotina</taxon>
        <taxon>Sordariomycetes</taxon>
        <taxon>Xylariomycetidae</taxon>
        <taxon>Amphisphaeriales</taxon>
        <taxon>Apiosporaceae</taxon>
        <taxon>Apiospora</taxon>
    </lineage>
</organism>
<feature type="compositionally biased region" description="Polar residues" evidence="7">
    <location>
        <begin position="549"/>
        <end position="560"/>
    </location>
</feature>
<dbReference type="EMBL" id="JAQQWP010000009">
    <property type="protein sequence ID" value="KAK8101450.1"/>
    <property type="molecule type" value="Genomic_DNA"/>
</dbReference>
<feature type="transmembrane region" description="Helical" evidence="8">
    <location>
        <begin position="1164"/>
        <end position="1184"/>
    </location>
</feature>
<feature type="compositionally biased region" description="Polar residues" evidence="7">
    <location>
        <begin position="488"/>
        <end position="508"/>
    </location>
</feature>
<name>A0AAW0QFM9_9PEZI</name>
<dbReference type="SUPFAM" id="SSF144083">
    <property type="entry name" value="Magnesium transport protein CorA, transmembrane region"/>
    <property type="match status" value="1"/>
</dbReference>
<comment type="caution">
    <text evidence="10">The sequence shown here is derived from an EMBL/GenBank/DDBJ whole genome shotgun (WGS) entry which is preliminary data.</text>
</comment>
<feature type="transmembrane region" description="Helical" evidence="8">
    <location>
        <begin position="1122"/>
        <end position="1144"/>
    </location>
</feature>
<keyword evidence="3 8" id="KW-0812">Transmembrane</keyword>
<proteinExistence type="inferred from homology"/>
<sequence>MADDEAWQKPLVEEAHNEPAPNDGIAVSKDAGVQWEASIRSSLSHWEPEPGFAHVDGEIAGSGYNETKTDIIAVPCPGASPVETWMREPLPDGYFGHPTKRELDSHPALKDFSGHAILSPAINRTLPRAKHLWIRHGIRREANSARVMLYRHRELREGLTLDDLAEDLLDQLHKTRDLSQNRPLFFICHSIGGLVTKLALAKASEREDMRWLIFHTHGMTFFATPHLGSSYLSTPNLRESIQELLHLSQPWPKSITQELRLNHKQLLHVHDVFRDIASEMRIWTFYETKDSQLSGLGSSDFDEVHFSAPLASIKSSLLGSTHEQPYSLDSTHADCASFGPDHLQIMHAYLVDLAEAVAKAQSISFQTEHHPLKLGQNVRLELIGFYEDPDPESTTDVRLYVSKHRLDEFLDKGPERCLQERLNAVAAKPHKYRPQTLTSAANDGIRASALGIRNAFQGLFSSLPRPRSSQSHIMDDEEGTSPEIVVTSHASARPSTSDNPTQATTVPTRRSRGLTVPSLSTPGYRRQSDRSSSQSRNERFDLRNDEPSRTFSDPTDSDISPRTVLAQPGPQAPMEERTSPLGIKSQAPVTARSTGADDQVRHAESFYDLAAGFSRPNPNKRKFMWIHLPFNNPYWVKSIFNKLAEGQHQTYSKLLRNENWVSRHVRGRHAQAHSSYVRPGCDYISSETHSPRPSSPSISGRSSPAGTAPSHLYLYLPYLHFDTYKNVIKRRKTIRRRLGLGRARPVPEDIALEESLEMRVTWEFIGHDPPLNTRRTLDQYGYPSLRDTYARDDDQMLYKLTKERVAFSKTRKHHPIGEALTAATSPASRLAMFANRMTKAGAMLTDDDSPSSEDENEILDGNLLMVDQLWLWAVDMTTLTTFFPKRESHPSEGPMFQQADLRNSVYNELNGDLTGRCDSALDLAAFMALHAVTVLLDRTSHRDLEIFRIFEEALGVLTERMTFSLKRFRMQTFRDRMSDESDSSELEDNRTESIKKRHKREIEQAERENRENTSALLELRDMDDELNTMENLFLEQKTTLTHMKEIYTRPELQPHTGHGRAYLDEALQRLDEYTQQVTGMRHRIEATRADYEKLLEMVQRQAQVDEVRWSRLQTELASTQNLSVMIFTTFTVIFLPLSFFTGLFGMNTQEWGGADDNFVSLRTIGAISLPASALLVAVSLIAAFSSRVQAAFKYLYRHVRAGVEGGKRQLGRMRPRASKEAKQRRFKLKEEREKDLKRKKERDYDFWETVRRERRSEYQIPDLNRKGASRRRLEGRATWVRDRT</sequence>
<dbReference type="InterPro" id="IPR002523">
    <property type="entry name" value="MgTranspt_CorA/ZnTranspt_ZntB"/>
</dbReference>
<reference evidence="10 11" key="1">
    <citation type="submission" date="2023-01" db="EMBL/GenBank/DDBJ databases">
        <title>Analysis of 21 Apiospora genomes using comparative genomics revels a genus with tremendous synthesis potential of carbohydrate active enzymes and secondary metabolites.</title>
        <authorList>
            <person name="Sorensen T."/>
        </authorList>
    </citation>
    <scope>NUCLEOTIDE SEQUENCE [LARGE SCALE GENOMIC DNA]</scope>
    <source>
        <strain evidence="10 11">CBS 117206</strain>
    </source>
</reference>
<evidence type="ECO:0000256" key="6">
    <source>
        <dbReference type="SAM" id="Coils"/>
    </source>
</evidence>
<keyword evidence="11" id="KW-1185">Reference proteome</keyword>
<dbReference type="Gene3D" id="1.20.58.340">
    <property type="entry name" value="Magnesium transport protein CorA, transmembrane region"/>
    <property type="match status" value="1"/>
</dbReference>
<feature type="coiled-coil region" evidence="6">
    <location>
        <begin position="1063"/>
        <end position="1101"/>
    </location>
</feature>
<dbReference type="InterPro" id="IPR045863">
    <property type="entry name" value="CorA_TM1_TM2"/>
</dbReference>
<evidence type="ECO:0000259" key="9">
    <source>
        <dbReference type="Pfam" id="PF05057"/>
    </source>
</evidence>
<evidence type="ECO:0000256" key="8">
    <source>
        <dbReference type="SAM" id="Phobius"/>
    </source>
</evidence>
<evidence type="ECO:0000313" key="11">
    <source>
        <dbReference type="Proteomes" id="UP001392437"/>
    </source>
</evidence>
<evidence type="ECO:0000256" key="5">
    <source>
        <dbReference type="ARBA" id="ARBA00023136"/>
    </source>
</evidence>
<evidence type="ECO:0000256" key="4">
    <source>
        <dbReference type="ARBA" id="ARBA00022989"/>
    </source>
</evidence>
<comment type="subcellular location">
    <subcellularLocation>
        <location evidence="1">Membrane</location>
        <topology evidence="1">Multi-pass membrane protein</topology>
    </subcellularLocation>
</comment>
<feature type="region of interest" description="Disordered" evidence="7">
    <location>
        <begin position="681"/>
        <end position="704"/>
    </location>
</feature>